<dbReference type="AlphaFoldDB" id="A0AAV8ZQV6"/>
<dbReference type="PROSITE" id="PS50878">
    <property type="entry name" value="RT_POL"/>
    <property type="match status" value="1"/>
</dbReference>
<name>A0AAV8ZQV6_9CUCU</name>
<feature type="domain" description="Reverse transcriptase" evidence="1">
    <location>
        <begin position="1"/>
        <end position="134"/>
    </location>
</feature>
<comment type="caution">
    <text evidence="2">The sequence shown here is derived from an EMBL/GenBank/DDBJ whole genome shotgun (WGS) entry which is preliminary data.</text>
</comment>
<keyword evidence="3" id="KW-1185">Reference proteome</keyword>
<evidence type="ECO:0000259" key="1">
    <source>
        <dbReference type="PROSITE" id="PS50878"/>
    </source>
</evidence>
<evidence type="ECO:0000313" key="2">
    <source>
        <dbReference type="EMBL" id="KAJ8967288.1"/>
    </source>
</evidence>
<reference evidence="2" key="1">
    <citation type="journal article" date="2023" name="Insect Mol. Biol.">
        <title>Genome sequencing provides insights into the evolution of gene families encoding plant cell wall-degrading enzymes in longhorned beetles.</title>
        <authorList>
            <person name="Shin N.R."/>
            <person name="Okamura Y."/>
            <person name="Kirsch R."/>
            <person name="Pauchet Y."/>
        </authorList>
    </citation>
    <scope>NUCLEOTIDE SEQUENCE</scope>
    <source>
        <strain evidence="2">RBIC_L_NR</strain>
    </source>
</reference>
<dbReference type="Pfam" id="PF00078">
    <property type="entry name" value="RVT_1"/>
    <property type="match status" value="1"/>
</dbReference>
<gene>
    <name evidence="2" type="ORF">NQ314_002961</name>
</gene>
<dbReference type="PANTHER" id="PTHR33332">
    <property type="entry name" value="REVERSE TRANSCRIPTASE DOMAIN-CONTAINING PROTEIN"/>
    <property type="match status" value="1"/>
</dbReference>
<dbReference type="EMBL" id="JANEYF010000878">
    <property type="protein sequence ID" value="KAJ8967288.1"/>
    <property type="molecule type" value="Genomic_DNA"/>
</dbReference>
<evidence type="ECO:0000313" key="3">
    <source>
        <dbReference type="Proteomes" id="UP001162156"/>
    </source>
</evidence>
<sequence length="203" mass="23411">MSERKICVGGREWDSDVGCPQGSSLGPVLWLLVMEGWFGRMDAEARQRGVHVQPYADDQVVVLSGRSVRALENEWRRVWNDCKEWAQENKLGYNVAKTEVMFIPARGEIREPMIDVDGERMRMDSSVKYLGVYVDRKLAWLEHVKKARARVQDLGSKFFALGRRKWGGSKRVLKTIYERVVCPMVLYGAEVWGERARDSRVCK</sequence>
<dbReference type="Proteomes" id="UP001162156">
    <property type="component" value="Unassembled WGS sequence"/>
</dbReference>
<organism evidence="2 3">
    <name type="scientific">Rhamnusium bicolor</name>
    <dbReference type="NCBI Taxonomy" id="1586634"/>
    <lineage>
        <taxon>Eukaryota</taxon>
        <taxon>Metazoa</taxon>
        <taxon>Ecdysozoa</taxon>
        <taxon>Arthropoda</taxon>
        <taxon>Hexapoda</taxon>
        <taxon>Insecta</taxon>
        <taxon>Pterygota</taxon>
        <taxon>Neoptera</taxon>
        <taxon>Endopterygota</taxon>
        <taxon>Coleoptera</taxon>
        <taxon>Polyphaga</taxon>
        <taxon>Cucujiformia</taxon>
        <taxon>Chrysomeloidea</taxon>
        <taxon>Cerambycidae</taxon>
        <taxon>Lepturinae</taxon>
        <taxon>Rhagiini</taxon>
        <taxon>Rhamnusium</taxon>
    </lineage>
</organism>
<dbReference type="InterPro" id="IPR000477">
    <property type="entry name" value="RT_dom"/>
</dbReference>
<accession>A0AAV8ZQV6</accession>
<protein>
    <recommendedName>
        <fullName evidence="1">Reverse transcriptase domain-containing protein</fullName>
    </recommendedName>
</protein>
<proteinExistence type="predicted"/>